<organism evidence="2 3">
    <name type="scientific">Deinococcus yavapaiensis KR-236</name>
    <dbReference type="NCBI Taxonomy" id="694435"/>
    <lineage>
        <taxon>Bacteria</taxon>
        <taxon>Thermotogati</taxon>
        <taxon>Deinococcota</taxon>
        <taxon>Deinococci</taxon>
        <taxon>Deinococcales</taxon>
        <taxon>Deinococcaceae</taxon>
        <taxon>Deinococcus</taxon>
    </lineage>
</organism>
<sequence length="147" mass="16398">MRLRVEIKGSIGALRLFLATLHLTVAITSVLRPHMTEVIVGYKRFHEIAPTPYWGGTAFLIALGLLALPRGSLALIAWQFLSASFFLLFGVLVTGQVGLNWGTGVYGTLSFLSFVVMYVTAIVWFERQAWHRRLAEGLRPRGEHADE</sequence>
<evidence type="ECO:0000256" key="1">
    <source>
        <dbReference type="SAM" id="Phobius"/>
    </source>
</evidence>
<keyword evidence="1" id="KW-0472">Membrane</keyword>
<evidence type="ECO:0000313" key="2">
    <source>
        <dbReference type="EMBL" id="PYE51058.1"/>
    </source>
</evidence>
<keyword evidence="3" id="KW-1185">Reference proteome</keyword>
<keyword evidence="1" id="KW-0812">Transmembrane</keyword>
<dbReference type="OrthoDB" id="71491at2"/>
<keyword evidence="1" id="KW-1133">Transmembrane helix</keyword>
<name>A0A318SE81_9DEIO</name>
<gene>
    <name evidence="2" type="ORF">DES52_116125</name>
</gene>
<dbReference type="EMBL" id="QJSX01000016">
    <property type="protein sequence ID" value="PYE51058.1"/>
    <property type="molecule type" value="Genomic_DNA"/>
</dbReference>
<evidence type="ECO:0000313" key="3">
    <source>
        <dbReference type="Proteomes" id="UP000248326"/>
    </source>
</evidence>
<dbReference type="AlphaFoldDB" id="A0A318SE81"/>
<feature type="transmembrane region" description="Helical" evidence="1">
    <location>
        <begin position="12"/>
        <end position="31"/>
    </location>
</feature>
<proteinExistence type="predicted"/>
<protein>
    <submittedName>
        <fullName evidence="2">Uncharacterized protein</fullName>
    </submittedName>
</protein>
<dbReference type="RefSeq" id="WP_110888235.1">
    <property type="nucleotide sequence ID" value="NZ_QJSX01000016.1"/>
</dbReference>
<accession>A0A318SE81</accession>
<comment type="caution">
    <text evidence="2">The sequence shown here is derived from an EMBL/GenBank/DDBJ whole genome shotgun (WGS) entry which is preliminary data.</text>
</comment>
<dbReference type="Proteomes" id="UP000248326">
    <property type="component" value="Unassembled WGS sequence"/>
</dbReference>
<feature type="transmembrane region" description="Helical" evidence="1">
    <location>
        <begin position="105"/>
        <end position="125"/>
    </location>
</feature>
<feature type="transmembrane region" description="Helical" evidence="1">
    <location>
        <begin position="75"/>
        <end position="99"/>
    </location>
</feature>
<reference evidence="2 3" key="1">
    <citation type="submission" date="2018-06" db="EMBL/GenBank/DDBJ databases">
        <title>Genomic Encyclopedia of Type Strains, Phase IV (KMG-IV): sequencing the most valuable type-strain genomes for metagenomic binning, comparative biology and taxonomic classification.</title>
        <authorList>
            <person name="Goeker M."/>
        </authorList>
    </citation>
    <scope>NUCLEOTIDE SEQUENCE [LARGE SCALE GENOMIC DNA]</scope>
    <source>
        <strain evidence="2 3">DSM 18048</strain>
    </source>
</reference>
<feature type="transmembrane region" description="Helical" evidence="1">
    <location>
        <begin position="51"/>
        <end position="68"/>
    </location>
</feature>